<dbReference type="Gene3D" id="3.40.190.10">
    <property type="entry name" value="Periplasmic binding protein-like II"/>
    <property type="match status" value="2"/>
</dbReference>
<keyword evidence="3" id="KW-0813">Transport</keyword>
<evidence type="ECO:0000313" key="7">
    <source>
        <dbReference type="Proteomes" id="UP001596432"/>
    </source>
</evidence>
<dbReference type="InterPro" id="IPR006059">
    <property type="entry name" value="SBP"/>
</dbReference>
<evidence type="ECO:0000256" key="3">
    <source>
        <dbReference type="ARBA" id="ARBA00022448"/>
    </source>
</evidence>
<organism evidence="6 7">
    <name type="scientific">Halosimplex aquaticum</name>
    <dbReference type="NCBI Taxonomy" id="3026162"/>
    <lineage>
        <taxon>Archaea</taxon>
        <taxon>Methanobacteriati</taxon>
        <taxon>Methanobacteriota</taxon>
        <taxon>Stenosarchaea group</taxon>
        <taxon>Halobacteria</taxon>
        <taxon>Halobacteriales</taxon>
        <taxon>Haloarculaceae</taxon>
        <taxon>Halosimplex</taxon>
    </lineage>
</organism>
<protein>
    <submittedName>
        <fullName evidence="6">ABC transporter substrate-binding protein</fullName>
    </submittedName>
</protein>
<comment type="caution">
    <text evidence="6">The sequence shown here is derived from an EMBL/GenBank/DDBJ whole genome shotgun (WGS) entry which is preliminary data.</text>
</comment>
<dbReference type="SUPFAM" id="SSF53850">
    <property type="entry name" value="Periplasmic binding protein-like II"/>
    <property type="match status" value="1"/>
</dbReference>
<accession>A0ABD5Y4D6</accession>
<dbReference type="RefSeq" id="WP_274321849.1">
    <property type="nucleotide sequence ID" value="NZ_CP118158.1"/>
</dbReference>
<evidence type="ECO:0000256" key="2">
    <source>
        <dbReference type="ARBA" id="ARBA00008520"/>
    </source>
</evidence>
<gene>
    <name evidence="6" type="ORF">ACFQMA_13120</name>
</gene>
<keyword evidence="4" id="KW-0732">Signal</keyword>
<dbReference type="AlphaFoldDB" id="A0ABD5Y4D6"/>
<evidence type="ECO:0000256" key="4">
    <source>
        <dbReference type="ARBA" id="ARBA00022729"/>
    </source>
</evidence>
<dbReference type="GeneID" id="78821064"/>
<dbReference type="InterPro" id="IPR050490">
    <property type="entry name" value="Bact_solute-bd_prot1"/>
</dbReference>
<sequence length="453" mass="48794">MSDDSTGGSTGEYVTRRRVVAGTATGLAASFAGCIGGGGDGGDGGDGTDGGSGTDSGDGGTPTMTDNAMEALHGWTGGDGAAAVGKLVDMWEQQHPDIEHDIKPIGGDANENLNATVARRLANRNPPDAFASWPGKTMQQYGGRLMSVSDVWEDAGYTDTMHPKAAEACRLNDAYRAVPLGSHRLNNLFYNVSVLEEAGVDPESLTSYDAFISALDKVKNNTDAIPMTMTTRGSWANLQYFVEFFLGTEGADAYDAFINGNGDKQAVVRALKKTKNVIENYSNEDKSSISFPEANDKLIAGNAAFFTMGNWAYGMYRNTEDFKFNEDWGWVPFPGTGDMYVWHLDSFLFPRDGNAPRKAKIFAEFLGQKDVQVEFNNLKGSIPLRTDVDGSKLTEFLSLNVDDLNNLEKFPPTLAHGLAGTSDQLSACKDAIASNFMGPYKPKATADELMKVF</sequence>
<name>A0ABD5Y4D6_9EURY</name>
<evidence type="ECO:0000256" key="5">
    <source>
        <dbReference type="SAM" id="MobiDB-lite"/>
    </source>
</evidence>
<dbReference type="PANTHER" id="PTHR43649">
    <property type="entry name" value="ARABINOSE-BINDING PROTEIN-RELATED"/>
    <property type="match status" value="1"/>
</dbReference>
<reference evidence="6 7" key="1">
    <citation type="journal article" date="2019" name="Int. J. Syst. Evol. Microbiol.">
        <title>The Global Catalogue of Microorganisms (GCM) 10K type strain sequencing project: providing services to taxonomists for standard genome sequencing and annotation.</title>
        <authorList>
            <consortium name="The Broad Institute Genomics Platform"/>
            <consortium name="The Broad Institute Genome Sequencing Center for Infectious Disease"/>
            <person name="Wu L."/>
            <person name="Ma J."/>
        </authorList>
    </citation>
    <scope>NUCLEOTIDE SEQUENCE [LARGE SCALE GENOMIC DNA]</scope>
    <source>
        <strain evidence="6 7">XZYJT29</strain>
    </source>
</reference>
<feature type="compositionally biased region" description="Gly residues" evidence="5">
    <location>
        <begin position="42"/>
        <end position="60"/>
    </location>
</feature>
<dbReference type="Pfam" id="PF13416">
    <property type="entry name" value="SBP_bac_8"/>
    <property type="match status" value="1"/>
</dbReference>
<dbReference type="PANTHER" id="PTHR43649:SF28">
    <property type="entry name" value="BINDING PROTEIN COMPONENT OF ABC SUGAR TRANSPORTER-RELATED"/>
    <property type="match status" value="1"/>
</dbReference>
<proteinExistence type="inferred from homology"/>
<dbReference type="EMBL" id="JBHTAS010000001">
    <property type="protein sequence ID" value="MFC7140758.1"/>
    <property type="molecule type" value="Genomic_DNA"/>
</dbReference>
<dbReference type="Proteomes" id="UP001596432">
    <property type="component" value="Unassembled WGS sequence"/>
</dbReference>
<evidence type="ECO:0000313" key="6">
    <source>
        <dbReference type="EMBL" id="MFC7140758.1"/>
    </source>
</evidence>
<feature type="region of interest" description="Disordered" evidence="5">
    <location>
        <begin position="42"/>
        <end position="70"/>
    </location>
</feature>
<comment type="subcellular location">
    <subcellularLocation>
        <location evidence="1">Cell envelope</location>
    </subcellularLocation>
</comment>
<evidence type="ECO:0000256" key="1">
    <source>
        <dbReference type="ARBA" id="ARBA00004196"/>
    </source>
</evidence>
<comment type="similarity">
    <text evidence="2">Belongs to the bacterial solute-binding protein 1 family.</text>
</comment>
<keyword evidence="7" id="KW-1185">Reference proteome</keyword>